<name>A0ABV7XK84_9GAMM</name>
<accession>A0ABV7XK84</accession>
<evidence type="ECO:0000256" key="1">
    <source>
        <dbReference type="PROSITE-ProRule" id="PRU00339"/>
    </source>
</evidence>
<dbReference type="PROSITE" id="PS50005">
    <property type="entry name" value="TPR"/>
    <property type="match status" value="1"/>
</dbReference>
<keyword evidence="2" id="KW-1133">Transmembrane helix</keyword>
<protein>
    <submittedName>
        <fullName evidence="3">Tetratricopeptide repeat protein</fullName>
    </submittedName>
</protein>
<dbReference type="Gene3D" id="1.25.40.10">
    <property type="entry name" value="Tetratricopeptide repeat domain"/>
    <property type="match status" value="2"/>
</dbReference>
<dbReference type="Proteomes" id="UP001595705">
    <property type="component" value="Unassembled WGS sequence"/>
</dbReference>
<organism evidence="3 4">
    <name type="scientific">Luteimonas soli</name>
    <dbReference type="NCBI Taxonomy" id="1648966"/>
    <lineage>
        <taxon>Bacteria</taxon>
        <taxon>Pseudomonadati</taxon>
        <taxon>Pseudomonadota</taxon>
        <taxon>Gammaproteobacteria</taxon>
        <taxon>Lysobacterales</taxon>
        <taxon>Lysobacteraceae</taxon>
        <taxon>Luteimonas</taxon>
    </lineage>
</organism>
<keyword evidence="2" id="KW-0812">Transmembrane</keyword>
<keyword evidence="1" id="KW-0802">TPR repeat</keyword>
<dbReference type="EMBL" id="JBHRYA010000007">
    <property type="protein sequence ID" value="MFC3716286.1"/>
    <property type="molecule type" value="Genomic_DNA"/>
</dbReference>
<dbReference type="SMART" id="SM00028">
    <property type="entry name" value="TPR"/>
    <property type="match status" value="5"/>
</dbReference>
<sequence>MEAGQGEPAAASRASGGFFAELKRRNVLRAGVLYIGAAWALAQGIAQLGPAFGMPDWGTRWFVIACCIGFPFWIAFAWFYEFTPQGLKRESEVAPGDSITHSTGRKLDFWIIGVLAVAVVLLVTNTFVLRRDATSVADRSDAKAVAAELAKVPAKSVAVLPFTNESGDPEQAYFSDGLSEELITALTQLADLKVIGKYSSFKFRDSKDSPAQIGAALGVANLVTGSVRQQGDTLRVTASLIRASDGSALWSQAYDRPLQDVFAIQSEIGRAVADALKIKLLGTSLIDRQKPPSGNVDAYQLLLQGREQSRRQTRTDFEQAIALMERAVELDPEYAYAWGAMAQVKLVLGTSFLGGAERQRILAEARAALERAATLAPESAFVHGLRSSFLDYLDHDPAGALAEARKALAMAPNDGMTMVILADKLKNAGQPQAALPLFRKAIASDPLRGDWYGLMGNALQQLGQFDAADAALRKQLDLEPDNPRNHMQLATALVAHGDITGAGQAARKAVAMAPDDPSNHLQAALVLDYSGQLAEAEQAVHQALALDPELPYAHAALSAFAIERGDAATALREAGQEIDPDLKAAALALAQQLGNDRAVADAALQAYIDQYGKAAPYTVAQLYAVRRQPDEMFQWLERGAAQYDLTMMLTLFGDPLLRPYHDDPRFMAFRRKVGLPLPGGADAATAAPAVQQSS</sequence>
<keyword evidence="4" id="KW-1185">Reference proteome</keyword>
<comment type="caution">
    <text evidence="3">The sequence shown here is derived from an EMBL/GenBank/DDBJ whole genome shotgun (WGS) entry which is preliminary data.</text>
</comment>
<reference evidence="4" key="1">
    <citation type="journal article" date="2019" name="Int. J. Syst. Evol. Microbiol.">
        <title>The Global Catalogue of Microorganisms (GCM) 10K type strain sequencing project: providing services to taxonomists for standard genome sequencing and annotation.</title>
        <authorList>
            <consortium name="The Broad Institute Genomics Platform"/>
            <consortium name="The Broad Institute Genome Sequencing Center for Infectious Disease"/>
            <person name="Wu L."/>
            <person name="Ma J."/>
        </authorList>
    </citation>
    <scope>NUCLEOTIDE SEQUENCE [LARGE SCALE GENOMIC DNA]</scope>
    <source>
        <strain evidence="4">KCTC 42441</strain>
    </source>
</reference>
<evidence type="ECO:0000256" key="2">
    <source>
        <dbReference type="SAM" id="Phobius"/>
    </source>
</evidence>
<dbReference type="PANTHER" id="PTHR12558">
    <property type="entry name" value="CELL DIVISION CYCLE 16,23,27"/>
    <property type="match status" value="1"/>
</dbReference>
<gene>
    <name evidence="3" type="ORF">ACFONC_08985</name>
</gene>
<dbReference type="Pfam" id="PF14559">
    <property type="entry name" value="TPR_19"/>
    <property type="match status" value="1"/>
</dbReference>
<feature type="transmembrane region" description="Helical" evidence="2">
    <location>
        <begin position="61"/>
        <end position="80"/>
    </location>
</feature>
<dbReference type="Gene3D" id="3.40.50.10610">
    <property type="entry name" value="ABC-type transport auxiliary lipoprotein component"/>
    <property type="match status" value="1"/>
</dbReference>
<feature type="transmembrane region" description="Helical" evidence="2">
    <location>
        <begin position="31"/>
        <end position="49"/>
    </location>
</feature>
<dbReference type="InterPro" id="IPR019734">
    <property type="entry name" value="TPR_rpt"/>
</dbReference>
<evidence type="ECO:0000313" key="4">
    <source>
        <dbReference type="Proteomes" id="UP001595705"/>
    </source>
</evidence>
<dbReference type="InterPro" id="IPR011990">
    <property type="entry name" value="TPR-like_helical_dom_sf"/>
</dbReference>
<dbReference type="RefSeq" id="WP_386743393.1">
    <property type="nucleotide sequence ID" value="NZ_JBHRYA010000007.1"/>
</dbReference>
<feature type="transmembrane region" description="Helical" evidence="2">
    <location>
        <begin position="109"/>
        <end position="129"/>
    </location>
</feature>
<evidence type="ECO:0000313" key="3">
    <source>
        <dbReference type="EMBL" id="MFC3716286.1"/>
    </source>
</evidence>
<keyword evidence="2" id="KW-0472">Membrane</keyword>
<proteinExistence type="predicted"/>
<dbReference type="PANTHER" id="PTHR12558:SF33">
    <property type="entry name" value="BLL7664 PROTEIN"/>
    <property type="match status" value="1"/>
</dbReference>
<dbReference type="SUPFAM" id="SSF48452">
    <property type="entry name" value="TPR-like"/>
    <property type="match status" value="2"/>
</dbReference>
<feature type="repeat" description="TPR" evidence="1">
    <location>
        <begin position="449"/>
        <end position="482"/>
    </location>
</feature>